<comment type="caution">
    <text evidence="2">The sequence shown here is derived from an EMBL/GenBank/DDBJ whole genome shotgun (WGS) entry which is preliminary data.</text>
</comment>
<dbReference type="SUPFAM" id="SSF56672">
    <property type="entry name" value="DNA/RNA polymerases"/>
    <property type="match status" value="1"/>
</dbReference>
<dbReference type="PANTHER" id="PTHR36688">
    <property type="entry name" value="ENDO/EXONUCLEASE/PHOSPHATASE DOMAIN-CONTAINING PROTEIN"/>
    <property type="match status" value="1"/>
</dbReference>
<dbReference type="CDD" id="cd01650">
    <property type="entry name" value="RT_nLTR_like"/>
    <property type="match status" value="1"/>
</dbReference>
<dbReference type="InterPro" id="IPR052560">
    <property type="entry name" value="RdDP_mobile_element"/>
</dbReference>
<dbReference type="PANTHER" id="PTHR36688:SF1">
    <property type="entry name" value="ENDONUCLEASE_EXONUCLEASE_PHOSPHATASE DOMAIN-CONTAINING PROTEIN"/>
    <property type="match status" value="1"/>
</dbReference>
<reference evidence="2 3" key="1">
    <citation type="journal article" date="2021" name="Elife">
        <title>Chloroplast acquisition without the gene transfer in kleptoplastic sea slugs, Plakobranchus ocellatus.</title>
        <authorList>
            <person name="Maeda T."/>
            <person name="Takahashi S."/>
            <person name="Yoshida T."/>
            <person name="Shimamura S."/>
            <person name="Takaki Y."/>
            <person name="Nagai Y."/>
            <person name="Toyoda A."/>
            <person name="Suzuki Y."/>
            <person name="Arimoto A."/>
            <person name="Ishii H."/>
            <person name="Satoh N."/>
            <person name="Nishiyama T."/>
            <person name="Hasebe M."/>
            <person name="Maruyama T."/>
            <person name="Minagawa J."/>
            <person name="Obokata J."/>
            <person name="Shigenobu S."/>
        </authorList>
    </citation>
    <scope>NUCLEOTIDE SEQUENCE [LARGE SCALE GENOMIC DNA]</scope>
</reference>
<sequence length="416" mass="46997">MVMQTLSYGYDVTSVSSQAEVVSGPQPRRGPPQATGDSHPSCARGGQTLNDDNPKRDNNTAIICNGVAKSGKRAADVLAKQYKSISTIEIDTNKAQEVKEKIKEIKKPASHIDIMEERITPQELRKNIKGLKKKKSPGPDGILTDMIKHLGPHALSTLLNLFNNSWRTGCVPEVWKEAHIIPIHKKGKSKTDPISYQPISLISCVGKLLEKIINKRLMYHLETNGIISPTQSGFRKNKTTEDQLTYFVQNIENAFQEKKSMLTITPYVKHTVHADDFAFWSTAEYATTAKVRVQATVDKVFKWSQDWGLTINLNKTVTTKFSSKTKERDATLTMNGQHLPTEDTPTFLRITLDKRLTWKPHIQKINQKAIRRSQIMKKTVWHQVKSKLENTEAGLSRLHQTSHRICITCLEYSSNI</sequence>
<evidence type="ECO:0000256" key="1">
    <source>
        <dbReference type="SAM" id="MobiDB-lite"/>
    </source>
</evidence>
<name>A0AAV4EPH3_9GAST</name>
<keyword evidence="3" id="KW-1185">Reference proteome</keyword>
<feature type="region of interest" description="Disordered" evidence="1">
    <location>
        <begin position="18"/>
        <end position="58"/>
    </location>
</feature>
<dbReference type="EMBL" id="BMAT01010897">
    <property type="protein sequence ID" value="GFR62938.1"/>
    <property type="molecule type" value="Genomic_DNA"/>
</dbReference>
<organism evidence="2 3">
    <name type="scientific">Elysia marginata</name>
    <dbReference type="NCBI Taxonomy" id="1093978"/>
    <lineage>
        <taxon>Eukaryota</taxon>
        <taxon>Metazoa</taxon>
        <taxon>Spiralia</taxon>
        <taxon>Lophotrochozoa</taxon>
        <taxon>Mollusca</taxon>
        <taxon>Gastropoda</taxon>
        <taxon>Heterobranchia</taxon>
        <taxon>Euthyneura</taxon>
        <taxon>Panpulmonata</taxon>
        <taxon>Sacoglossa</taxon>
        <taxon>Placobranchoidea</taxon>
        <taxon>Plakobranchidae</taxon>
        <taxon>Elysia</taxon>
    </lineage>
</organism>
<protein>
    <submittedName>
        <fullName evidence="2">LINE-1 retrotransposable element ORF2 protein</fullName>
    </submittedName>
</protein>
<evidence type="ECO:0000313" key="3">
    <source>
        <dbReference type="Proteomes" id="UP000762676"/>
    </source>
</evidence>
<dbReference type="AlphaFoldDB" id="A0AAV4EPH3"/>
<gene>
    <name evidence="2" type="ORF">ElyMa_005470600</name>
</gene>
<accession>A0AAV4EPH3</accession>
<dbReference type="Proteomes" id="UP000762676">
    <property type="component" value="Unassembled WGS sequence"/>
</dbReference>
<evidence type="ECO:0000313" key="2">
    <source>
        <dbReference type="EMBL" id="GFR62938.1"/>
    </source>
</evidence>
<proteinExistence type="predicted"/>
<dbReference type="InterPro" id="IPR043502">
    <property type="entry name" value="DNA/RNA_pol_sf"/>
</dbReference>